<dbReference type="EMBL" id="CP001727">
    <property type="protein sequence ID" value="ACV58398.1"/>
    <property type="molecule type" value="Genomic_DNA"/>
</dbReference>
<accession>C8WWC7</accession>
<proteinExistence type="inferred from homology"/>
<dbReference type="SUPFAM" id="SSF52980">
    <property type="entry name" value="Restriction endonuclease-like"/>
    <property type="match status" value="1"/>
</dbReference>
<dbReference type="KEGG" id="aac:Aaci_1371"/>
<dbReference type="PANTHER" id="PTHR34039">
    <property type="entry name" value="UPF0102 PROTEIN YRAN"/>
    <property type="match status" value="1"/>
</dbReference>
<dbReference type="InterPro" id="IPR011856">
    <property type="entry name" value="tRNA_endonuc-like_dom_sf"/>
</dbReference>
<reference evidence="2 3" key="2">
    <citation type="journal article" date="2010" name="Stand. Genomic Sci.">
        <title>Complete genome sequence of Alicyclobacillus acidocaldarius type strain (104-IA).</title>
        <authorList>
            <person name="Mavromatis K."/>
            <person name="Sikorski J."/>
            <person name="Lapidus A."/>
            <person name="Glavina Del Rio T."/>
            <person name="Copeland A."/>
            <person name="Tice H."/>
            <person name="Cheng J.F."/>
            <person name="Lucas S."/>
            <person name="Chen F."/>
            <person name="Nolan M."/>
            <person name="Bruce D."/>
            <person name="Goodwin L."/>
            <person name="Pitluck S."/>
            <person name="Ivanova N."/>
            <person name="Ovchinnikova G."/>
            <person name="Pati A."/>
            <person name="Chen A."/>
            <person name="Palaniappan K."/>
            <person name="Land M."/>
            <person name="Hauser L."/>
            <person name="Chang Y.J."/>
            <person name="Jeffries C.D."/>
            <person name="Chain P."/>
            <person name="Meincke L."/>
            <person name="Sims D."/>
            <person name="Chertkov O."/>
            <person name="Han C."/>
            <person name="Brettin T."/>
            <person name="Detter J.C."/>
            <person name="Wahrenburg C."/>
            <person name="Rohde M."/>
            <person name="Pukall R."/>
            <person name="Goker M."/>
            <person name="Bristow J."/>
            <person name="Eisen J.A."/>
            <person name="Markowitz V."/>
            <person name="Hugenholtz P."/>
            <person name="Klenk H.P."/>
            <person name="Kyrpides N.C."/>
        </authorList>
    </citation>
    <scope>NUCLEOTIDE SEQUENCE [LARGE SCALE GENOMIC DNA]</scope>
    <source>
        <strain evidence="3">ATCC 27009 / DSM 446 / BCRC 14685 / JCM 5260 / KCTC 1825 / NBRC 15652 / NCIMB 11725 / NRRL B-14509 / 104-IA</strain>
    </source>
</reference>
<evidence type="ECO:0000256" key="1">
    <source>
        <dbReference type="ARBA" id="ARBA00006738"/>
    </source>
</evidence>
<dbReference type="PANTHER" id="PTHR34039:SF1">
    <property type="entry name" value="UPF0102 PROTEIN YRAN"/>
    <property type="match status" value="1"/>
</dbReference>
<dbReference type="InterPro" id="IPR003509">
    <property type="entry name" value="UPF0102_YraN-like"/>
</dbReference>
<sequence length="120" mass="13717">MRVNRRELGTLGESFVGQYLERCLGWRVIEKNWRTRFGELDLIAENEDELVAVEVKTRTSPIDGDPIYALRPAQIPKLVAALTAYAARADRWSVFALDVVGITWKDGVVVGFRHERLYPQ</sequence>
<dbReference type="InterPro" id="IPR011335">
    <property type="entry name" value="Restrct_endonuc-II-like"/>
</dbReference>
<dbReference type="GO" id="GO:0003676">
    <property type="term" value="F:nucleic acid binding"/>
    <property type="evidence" value="ECO:0007669"/>
    <property type="project" value="InterPro"/>
</dbReference>
<dbReference type="Proteomes" id="UP000001917">
    <property type="component" value="Chromosome"/>
</dbReference>
<dbReference type="Pfam" id="PF02021">
    <property type="entry name" value="UPF0102"/>
    <property type="match status" value="1"/>
</dbReference>
<dbReference type="AlphaFoldDB" id="C8WWC7"/>
<dbReference type="STRING" id="521098.Aaci_1371"/>
<evidence type="ECO:0000313" key="3">
    <source>
        <dbReference type="Proteomes" id="UP000001917"/>
    </source>
</evidence>
<dbReference type="HOGENOM" id="CLU_115353_2_3_9"/>
<comment type="similarity">
    <text evidence="1">Belongs to the UPF0102 family.</text>
</comment>
<dbReference type="Gene3D" id="3.40.1350.10">
    <property type="match status" value="1"/>
</dbReference>
<gene>
    <name evidence="2" type="ordered locus">Aaci_1371</name>
</gene>
<protein>
    <submittedName>
        <fullName evidence="2">Uncharacterized protein</fullName>
    </submittedName>
</protein>
<reference evidence="3" key="1">
    <citation type="submission" date="2009-09" db="EMBL/GenBank/DDBJ databases">
        <title>The complete chromosome of Alicyclobacillus acidocaldarius subsp. acidocaldarius DSM 446.</title>
        <authorList>
            <consortium name="US DOE Joint Genome Institute (JGI-PGF)"/>
            <person name="Lucas S."/>
            <person name="Copeland A."/>
            <person name="Lapidus A."/>
            <person name="Glavina del Rio T."/>
            <person name="Dalin E."/>
            <person name="Tice H."/>
            <person name="Bruce D."/>
            <person name="Goodwin L."/>
            <person name="Pitluck S."/>
            <person name="Kyrpides N."/>
            <person name="Mavromatis K."/>
            <person name="Ivanova N."/>
            <person name="Ovchinnikova G."/>
            <person name="Chertkov O."/>
            <person name="Sims D."/>
            <person name="Brettin T."/>
            <person name="Detter J.C."/>
            <person name="Han C."/>
            <person name="Larimer F."/>
            <person name="Land M."/>
            <person name="Hauser L."/>
            <person name="Markowitz V."/>
            <person name="Cheng J.-F."/>
            <person name="Hugenholtz P."/>
            <person name="Woyke T."/>
            <person name="Wu D."/>
            <person name="Pukall R."/>
            <person name="Klenk H.-P."/>
            <person name="Eisen J.A."/>
        </authorList>
    </citation>
    <scope>NUCLEOTIDE SEQUENCE [LARGE SCALE GENOMIC DNA]</scope>
    <source>
        <strain evidence="3">ATCC 27009 / DSM 446 / BCRC 14685 / JCM 5260 / KCTC 1825 / NBRC 15652 / NCIMB 11725 / NRRL B-14509 / 104-IA</strain>
    </source>
</reference>
<dbReference type="eggNOG" id="COG0792">
    <property type="taxonomic scope" value="Bacteria"/>
</dbReference>
<keyword evidence="3" id="KW-1185">Reference proteome</keyword>
<name>C8WWC7_ALIAD</name>
<evidence type="ECO:0000313" key="2">
    <source>
        <dbReference type="EMBL" id="ACV58398.1"/>
    </source>
</evidence>
<organism evidence="2 3">
    <name type="scientific">Alicyclobacillus acidocaldarius subsp. acidocaldarius (strain ATCC 27009 / DSM 446 / BCRC 14685 / JCM 5260 / KCTC 1825 / NBRC 15652 / NCIMB 11725 / NRRL B-14509 / 104-IA)</name>
    <name type="common">Bacillus acidocaldarius</name>
    <dbReference type="NCBI Taxonomy" id="521098"/>
    <lineage>
        <taxon>Bacteria</taxon>
        <taxon>Bacillati</taxon>
        <taxon>Bacillota</taxon>
        <taxon>Bacilli</taxon>
        <taxon>Bacillales</taxon>
        <taxon>Alicyclobacillaceae</taxon>
        <taxon>Alicyclobacillus</taxon>
    </lineage>
</organism>